<evidence type="ECO:0000256" key="1">
    <source>
        <dbReference type="ARBA" id="ARBA00004123"/>
    </source>
</evidence>
<dbReference type="PROSITE" id="PS50090">
    <property type="entry name" value="MYB_LIKE"/>
    <property type="match status" value="1"/>
</dbReference>
<dbReference type="Proteomes" id="UP000593575">
    <property type="component" value="Unassembled WGS sequence"/>
</dbReference>
<dbReference type="PANTHER" id="PTHR21654">
    <property type="entry name" value="FI21293P1"/>
    <property type="match status" value="1"/>
</dbReference>
<feature type="region of interest" description="Disordered" evidence="6">
    <location>
        <begin position="1"/>
        <end position="22"/>
    </location>
</feature>
<protein>
    <recommendedName>
        <fullName evidence="7">Myb-like domain-containing protein</fullName>
    </recommendedName>
</protein>
<sequence>MEGLHHHQYHHRQHHQQQHQQPAMNVNVDVDRLPQWSIQETKEFLMIRAELDPSFMETKRNKQLWEFISTRLKEKGYNRSAEQCKCKWKNLVTRCKGCEMVEEEAKRQQQFPFYNDLQAIFSARKQTTSKKLCSDEEEDKGRYRGKEKGKKGVSISGSTSESINDGNDIKEILKCFMRQQLEMEIQWREALEVRENERRLKEMEWRRTMEALENERVMMDIRWREKEEQRRIREEARSERIDALVTILLNKLTRDDHMNVLVVSLKAETIDTYLGDLYIASCLRVGNTGGGRFECAEAYYPSVYGLERDYG</sequence>
<evidence type="ECO:0000256" key="2">
    <source>
        <dbReference type="ARBA" id="ARBA00023015"/>
    </source>
</evidence>
<keyword evidence="9" id="KW-1185">Reference proteome</keyword>
<accession>A0A7J9ISW9</accession>
<feature type="compositionally biased region" description="Basic residues" evidence="6">
    <location>
        <begin position="1"/>
        <end position="17"/>
    </location>
</feature>
<keyword evidence="3" id="KW-0238">DNA-binding</keyword>
<evidence type="ECO:0000313" key="8">
    <source>
        <dbReference type="EMBL" id="MBA0824265.1"/>
    </source>
</evidence>
<dbReference type="Pfam" id="PF13837">
    <property type="entry name" value="Myb_DNA-bind_4"/>
    <property type="match status" value="1"/>
</dbReference>
<dbReference type="FunFam" id="1.10.10.60:FF:000032">
    <property type="entry name" value="Zinc finger and SCAN domain-containing 20"/>
    <property type="match status" value="1"/>
</dbReference>
<evidence type="ECO:0000313" key="9">
    <source>
        <dbReference type="Proteomes" id="UP000593575"/>
    </source>
</evidence>
<dbReference type="InterPro" id="IPR044822">
    <property type="entry name" value="Myb_DNA-bind_4"/>
</dbReference>
<feature type="region of interest" description="Disordered" evidence="6">
    <location>
        <begin position="131"/>
        <end position="161"/>
    </location>
</feature>
<organism evidence="8 9">
    <name type="scientific">Gossypium armourianum</name>
    <dbReference type="NCBI Taxonomy" id="34283"/>
    <lineage>
        <taxon>Eukaryota</taxon>
        <taxon>Viridiplantae</taxon>
        <taxon>Streptophyta</taxon>
        <taxon>Embryophyta</taxon>
        <taxon>Tracheophyta</taxon>
        <taxon>Spermatophyta</taxon>
        <taxon>Magnoliopsida</taxon>
        <taxon>eudicotyledons</taxon>
        <taxon>Gunneridae</taxon>
        <taxon>Pentapetalae</taxon>
        <taxon>rosids</taxon>
        <taxon>malvids</taxon>
        <taxon>Malvales</taxon>
        <taxon>Malvaceae</taxon>
        <taxon>Malvoideae</taxon>
        <taxon>Gossypium</taxon>
    </lineage>
</organism>
<reference evidence="8 9" key="1">
    <citation type="journal article" date="2019" name="Genome Biol. Evol.">
        <title>Insights into the evolution of the New World diploid cottons (Gossypium, subgenus Houzingenia) based on genome sequencing.</title>
        <authorList>
            <person name="Grover C.E."/>
            <person name="Arick M.A. 2nd"/>
            <person name="Thrash A."/>
            <person name="Conover J.L."/>
            <person name="Sanders W.S."/>
            <person name="Peterson D.G."/>
            <person name="Frelichowski J.E."/>
            <person name="Scheffler J.A."/>
            <person name="Scheffler B.E."/>
            <person name="Wendel J.F."/>
        </authorList>
    </citation>
    <scope>NUCLEOTIDE SEQUENCE [LARGE SCALE GENOMIC DNA]</scope>
    <source>
        <strain evidence="8">6</strain>
        <tissue evidence="8">Leaf</tissue>
    </source>
</reference>
<evidence type="ECO:0000259" key="7">
    <source>
        <dbReference type="PROSITE" id="PS50090"/>
    </source>
</evidence>
<comment type="caution">
    <text evidence="8">The sequence shown here is derived from an EMBL/GenBank/DDBJ whole genome shotgun (WGS) entry which is preliminary data.</text>
</comment>
<feature type="domain" description="Myb-like" evidence="7">
    <location>
        <begin position="36"/>
        <end position="92"/>
    </location>
</feature>
<dbReference type="GO" id="GO:0003677">
    <property type="term" value="F:DNA binding"/>
    <property type="evidence" value="ECO:0007669"/>
    <property type="project" value="UniProtKB-KW"/>
</dbReference>
<evidence type="ECO:0000256" key="3">
    <source>
        <dbReference type="ARBA" id="ARBA00023125"/>
    </source>
</evidence>
<dbReference type="CDD" id="cd12203">
    <property type="entry name" value="GT1"/>
    <property type="match status" value="1"/>
</dbReference>
<dbReference type="GO" id="GO:0005634">
    <property type="term" value="C:nucleus"/>
    <property type="evidence" value="ECO:0007669"/>
    <property type="project" value="UniProtKB-SubCell"/>
</dbReference>
<keyword evidence="2" id="KW-0805">Transcription regulation</keyword>
<dbReference type="EMBL" id="JABFAE010000002">
    <property type="protein sequence ID" value="MBA0824265.1"/>
    <property type="molecule type" value="Genomic_DNA"/>
</dbReference>
<keyword evidence="5" id="KW-0539">Nucleus</keyword>
<keyword evidence="4" id="KW-0804">Transcription</keyword>
<evidence type="ECO:0000256" key="6">
    <source>
        <dbReference type="SAM" id="MobiDB-lite"/>
    </source>
</evidence>
<dbReference type="AlphaFoldDB" id="A0A7J9ISW9"/>
<name>A0A7J9ISW9_9ROSI</name>
<evidence type="ECO:0000256" key="5">
    <source>
        <dbReference type="ARBA" id="ARBA00023242"/>
    </source>
</evidence>
<comment type="subcellular location">
    <subcellularLocation>
        <location evidence="1">Nucleus</location>
    </subcellularLocation>
</comment>
<dbReference type="PANTHER" id="PTHR21654:SF66">
    <property type="entry name" value="TRIHELIX TRANSCRIPTION FACTOR GT-3B"/>
    <property type="match status" value="1"/>
</dbReference>
<gene>
    <name evidence="8" type="ORF">Goarm_020944</name>
</gene>
<proteinExistence type="predicted"/>
<dbReference type="Gene3D" id="1.10.10.60">
    <property type="entry name" value="Homeodomain-like"/>
    <property type="match status" value="1"/>
</dbReference>
<dbReference type="GO" id="GO:0006355">
    <property type="term" value="P:regulation of DNA-templated transcription"/>
    <property type="evidence" value="ECO:0007669"/>
    <property type="project" value="UniProtKB-ARBA"/>
</dbReference>
<dbReference type="InterPro" id="IPR001005">
    <property type="entry name" value="SANT/Myb"/>
</dbReference>
<evidence type="ECO:0000256" key="4">
    <source>
        <dbReference type="ARBA" id="ARBA00023163"/>
    </source>
</evidence>